<dbReference type="PANTHER" id="PTHR10587">
    <property type="entry name" value="GLYCOSYL TRANSFERASE-RELATED"/>
    <property type="match status" value="1"/>
</dbReference>
<evidence type="ECO:0000259" key="1">
    <source>
        <dbReference type="PROSITE" id="PS51677"/>
    </source>
</evidence>
<dbReference type="Pfam" id="PF01522">
    <property type="entry name" value="Polysacc_deac_1"/>
    <property type="match status" value="1"/>
</dbReference>
<dbReference type="InterPro" id="IPR011330">
    <property type="entry name" value="Glyco_hydro/deAcase_b/a-brl"/>
</dbReference>
<organism evidence="2 3">
    <name type="scientific">Candidatus Kerfeldbacteria bacterium CG08_land_8_20_14_0_20_43_14</name>
    <dbReference type="NCBI Taxonomy" id="2014246"/>
    <lineage>
        <taxon>Bacteria</taxon>
        <taxon>Candidatus Kerfeldiibacteriota</taxon>
    </lineage>
</organism>
<dbReference type="GO" id="GO:0005975">
    <property type="term" value="P:carbohydrate metabolic process"/>
    <property type="evidence" value="ECO:0007669"/>
    <property type="project" value="InterPro"/>
</dbReference>
<dbReference type="EMBL" id="PEXW01000028">
    <property type="protein sequence ID" value="PIS40812.1"/>
    <property type="molecule type" value="Genomic_DNA"/>
</dbReference>
<feature type="domain" description="NodB homology" evidence="1">
    <location>
        <begin position="32"/>
        <end position="222"/>
    </location>
</feature>
<dbReference type="PROSITE" id="PS51677">
    <property type="entry name" value="NODB"/>
    <property type="match status" value="1"/>
</dbReference>
<proteinExistence type="predicted"/>
<dbReference type="CDD" id="cd10917">
    <property type="entry name" value="CE4_NodB_like_6s_7s"/>
    <property type="match status" value="1"/>
</dbReference>
<comment type="caution">
    <text evidence="2">The sequence shown here is derived from an EMBL/GenBank/DDBJ whole genome shotgun (WGS) entry which is preliminary data.</text>
</comment>
<sequence>MVELTVLLVYYAYWPSGTAFGQIFVQADTKQKIVALTFDDGPNGQATRTIVQILKANNIPATFFEVGRSIKADPQTTQYVAQNGFEIGNHSWDHSFKIPVMSNNKINQELVQTSNLIFQITGKMPTFFRPPHGLRSPQLISAAKKDHMKMINWSVDPQDYFTGNAKTITSRVVEDVKPGRIILLHDGLQDGSMASKLKDRQGTIAALPQIITQLKQKGYTFVSLETLMKNSD</sequence>
<dbReference type="Proteomes" id="UP000236845">
    <property type="component" value="Unassembled WGS sequence"/>
</dbReference>
<dbReference type="InterPro" id="IPR002509">
    <property type="entry name" value="NODB_dom"/>
</dbReference>
<dbReference type="AlphaFoldDB" id="A0A2H0YST3"/>
<dbReference type="SUPFAM" id="SSF88713">
    <property type="entry name" value="Glycoside hydrolase/deacetylase"/>
    <property type="match status" value="1"/>
</dbReference>
<dbReference type="GO" id="GO:0016810">
    <property type="term" value="F:hydrolase activity, acting on carbon-nitrogen (but not peptide) bonds"/>
    <property type="evidence" value="ECO:0007669"/>
    <property type="project" value="InterPro"/>
</dbReference>
<evidence type="ECO:0000313" key="3">
    <source>
        <dbReference type="Proteomes" id="UP000236845"/>
    </source>
</evidence>
<gene>
    <name evidence="2" type="ORF">COT26_01340</name>
</gene>
<name>A0A2H0YST3_9BACT</name>
<protein>
    <submittedName>
        <fullName evidence="2">Polysaccharide deacetylase family protein</fullName>
    </submittedName>
</protein>
<dbReference type="InterPro" id="IPR050248">
    <property type="entry name" value="Polysacc_deacetylase_ArnD"/>
</dbReference>
<dbReference type="Gene3D" id="3.20.20.370">
    <property type="entry name" value="Glycoside hydrolase/deacetylase"/>
    <property type="match status" value="1"/>
</dbReference>
<evidence type="ECO:0000313" key="2">
    <source>
        <dbReference type="EMBL" id="PIS40812.1"/>
    </source>
</evidence>
<reference evidence="3" key="1">
    <citation type="submission" date="2017-09" db="EMBL/GenBank/DDBJ databases">
        <title>Depth-based differentiation of microbial function through sediment-hosted aquifers and enrichment of novel symbionts in the deep terrestrial subsurface.</title>
        <authorList>
            <person name="Probst A.J."/>
            <person name="Ladd B."/>
            <person name="Jarett J.K."/>
            <person name="Geller-Mcgrath D.E."/>
            <person name="Sieber C.M.K."/>
            <person name="Emerson J.B."/>
            <person name="Anantharaman K."/>
            <person name="Thomas B.C."/>
            <person name="Malmstrom R."/>
            <person name="Stieglmeier M."/>
            <person name="Klingl A."/>
            <person name="Woyke T."/>
            <person name="Ryan C.M."/>
            <person name="Banfield J.F."/>
        </authorList>
    </citation>
    <scope>NUCLEOTIDE SEQUENCE [LARGE SCALE GENOMIC DNA]</scope>
</reference>
<accession>A0A2H0YST3</accession>